<dbReference type="PANTHER" id="PTHR46268">
    <property type="entry name" value="STRESS RESPONSE PROTEIN NHAX"/>
    <property type="match status" value="1"/>
</dbReference>
<dbReference type="PANTHER" id="PTHR46268:SF6">
    <property type="entry name" value="UNIVERSAL STRESS PROTEIN UP12"/>
    <property type="match status" value="1"/>
</dbReference>
<comment type="similarity">
    <text evidence="1">Belongs to the universal stress protein A family.</text>
</comment>
<gene>
    <name evidence="3" type="ORF">ACFQ2I_20745</name>
</gene>
<sequence length="142" mass="15448">MYKRLMLATDGSAHAGRAAEAAIGLMKELPEAEMTIIHVSDKAPSRSELMQAGLNMKAILEADAHKAIAETEKLFQQARVPYELKVAFGNPADVIVEWSQNNHTDMIIIGSRGLNAVSEVIMGSVSRKVLHQANCPVLIVKK</sequence>
<evidence type="ECO:0000313" key="4">
    <source>
        <dbReference type="Proteomes" id="UP001596989"/>
    </source>
</evidence>
<dbReference type="SUPFAM" id="SSF52402">
    <property type="entry name" value="Adenine nucleotide alpha hydrolases-like"/>
    <property type="match status" value="1"/>
</dbReference>
<proteinExistence type="inferred from homology"/>
<dbReference type="CDD" id="cd00293">
    <property type="entry name" value="USP-like"/>
    <property type="match status" value="1"/>
</dbReference>
<dbReference type="Proteomes" id="UP001596989">
    <property type="component" value="Unassembled WGS sequence"/>
</dbReference>
<dbReference type="RefSeq" id="WP_377567669.1">
    <property type="nucleotide sequence ID" value="NZ_JBHTJZ010000066.1"/>
</dbReference>
<keyword evidence="4" id="KW-1185">Reference proteome</keyword>
<dbReference type="Pfam" id="PF00582">
    <property type="entry name" value="Usp"/>
    <property type="match status" value="1"/>
</dbReference>
<dbReference type="InterPro" id="IPR006015">
    <property type="entry name" value="Universal_stress_UspA"/>
</dbReference>
<dbReference type="InterPro" id="IPR014729">
    <property type="entry name" value="Rossmann-like_a/b/a_fold"/>
</dbReference>
<organism evidence="3 4">
    <name type="scientific">Paenibacillus chungangensis</name>
    <dbReference type="NCBI Taxonomy" id="696535"/>
    <lineage>
        <taxon>Bacteria</taxon>
        <taxon>Bacillati</taxon>
        <taxon>Bacillota</taxon>
        <taxon>Bacilli</taxon>
        <taxon>Bacillales</taxon>
        <taxon>Paenibacillaceae</taxon>
        <taxon>Paenibacillus</taxon>
    </lineage>
</organism>
<dbReference type="Gene3D" id="3.40.50.620">
    <property type="entry name" value="HUPs"/>
    <property type="match status" value="1"/>
</dbReference>
<evidence type="ECO:0000256" key="1">
    <source>
        <dbReference type="ARBA" id="ARBA00008791"/>
    </source>
</evidence>
<name>A0ABW3HWY4_9BACL</name>
<dbReference type="EMBL" id="JBHTJZ010000066">
    <property type="protein sequence ID" value="MFD0961775.1"/>
    <property type="molecule type" value="Genomic_DNA"/>
</dbReference>
<feature type="domain" description="UspA" evidence="2">
    <location>
        <begin position="1"/>
        <end position="141"/>
    </location>
</feature>
<evidence type="ECO:0000313" key="3">
    <source>
        <dbReference type="EMBL" id="MFD0961775.1"/>
    </source>
</evidence>
<dbReference type="InterPro" id="IPR006016">
    <property type="entry name" value="UspA"/>
</dbReference>
<dbReference type="PRINTS" id="PR01438">
    <property type="entry name" value="UNVRSLSTRESS"/>
</dbReference>
<protein>
    <submittedName>
        <fullName evidence="3">Universal stress protein</fullName>
    </submittedName>
</protein>
<evidence type="ECO:0000259" key="2">
    <source>
        <dbReference type="Pfam" id="PF00582"/>
    </source>
</evidence>
<comment type="caution">
    <text evidence="3">The sequence shown here is derived from an EMBL/GenBank/DDBJ whole genome shotgun (WGS) entry which is preliminary data.</text>
</comment>
<reference evidence="4" key="1">
    <citation type="journal article" date="2019" name="Int. J. Syst. Evol. Microbiol.">
        <title>The Global Catalogue of Microorganisms (GCM) 10K type strain sequencing project: providing services to taxonomists for standard genome sequencing and annotation.</title>
        <authorList>
            <consortium name="The Broad Institute Genomics Platform"/>
            <consortium name="The Broad Institute Genome Sequencing Center for Infectious Disease"/>
            <person name="Wu L."/>
            <person name="Ma J."/>
        </authorList>
    </citation>
    <scope>NUCLEOTIDE SEQUENCE [LARGE SCALE GENOMIC DNA]</scope>
    <source>
        <strain evidence="4">CCUG 59129</strain>
    </source>
</reference>
<accession>A0ABW3HWY4</accession>